<evidence type="ECO:0000313" key="2">
    <source>
        <dbReference type="EMBL" id="KAI5070403.1"/>
    </source>
</evidence>
<sequence length="178" mass="19978">MLVSFGTVMARKTISFVYLVESPLHNISSSVDIRCMAIVGDYIAIATDSRAGVRNTTWIPVQEHLSQAGHLQSGSCTCWSSFGILDASRIRLASNHGVHDRRGHWVVERFCRAAEMVVHQRIIVFHHGAYNYFESFGGPIESAYALCYSWFTEKRSREDASTSLDEGDMPSRVNPFDD</sequence>
<reference evidence="2" key="1">
    <citation type="submission" date="2021-01" db="EMBL/GenBank/DDBJ databases">
        <title>Adiantum capillus-veneris genome.</title>
        <authorList>
            <person name="Fang Y."/>
            <person name="Liao Q."/>
        </authorList>
    </citation>
    <scope>NUCLEOTIDE SEQUENCE</scope>
    <source>
        <strain evidence="2">H3</strain>
        <tissue evidence="2">Leaf</tissue>
    </source>
</reference>
<accession>A0A9D4ZCG1</accession>
<name>A0A9D4ZCG1_ADICA</name>
<keyword evidence="3" id="KW-1185">Reference proteome</keyword>
<feature type="region of interest" description="Disordered" evidence="1">
    <location>
        <begin position="159"/>
        <end position="178"/>
    </location>
</feature>
<organism evidence="2 3">
    <name type="scientific">Adiantum capillus-veneris</name>
    <name type="common">Maidenhair fern</name>
    <dbReference type="NCBI Taxonomy" id="13818"/>
    <lineage>
        <taxon>Eukaryota</taxon>
        <taxon>Viridiplantae</taxon>
        <taxon>Streptophyta</taxon>
        <taxon>Embryophyta</taxon>
        <taxon>Tracheophyta</taxon>
        <taxon>Polypodiopsida</taxon>
        <taxon>Polypodiidae</taxon>
        <taxon>Polypodiales</taxon>
        <taxon>Pteridineae</taxon>
        <taxon>Pteridaceae</taxon>
        <taxon>Vittarioideae</taxon>
        <taxon>Adiantum</taxon>
    </lineage>
</organism>
<dbReference type="AlphaFoldDB" id="A0A9D4ZCG1"/>
<protein>
    <submittedName>
        <fullName evidence="2">Uncharacterized protein</fullName>
    </submittedName>
</protein>
<gene>
    <name evidence="2" type="ORF">GOP47_0014746</name>
</gene>
<evidence type="ECO:0000313" key="3">
    <source>
        <dbReference type="Proteomes" id="UP000886520"/>
    </source>
</evidence>
<comment type="caution">
    <text evidence="2">The sequence shown here is derived from an EMBL/GenBank/DDBJ whole genome shotgun (WGS) entry which is preliminary data.</text>
</comment>
<dbReference type="Proteomes" id="UP000886520">
    <property type="component" value="Chromosome 14"/>
</dbReference>
<dbReference type="EMBL" id="JABFUD020000014">
    <property type="protein sequence ID" value="KAI5070403.1"/>
    <property type="molecule type" value="Genomic_DNA"/>
</dbReference>
<proteinExistence type="predicted"/>
<evidence type="ECO:0000256" key="1">
    <source>
        <dbReference type="SAM" id="MobiDB-lite"/>
    </source>
</evidence>